<dbReference type="Gene3D" id="1.10.10.10">
    <property type="entry name" value="Winged helix-like DNA-binding domain superfamily/Winged helix DNA-binding domain"/>
    <property type="match status" value="1"/>
</dbReference>
<dbReference type="AlphaFoldDB" id="A0AAJ0NGA0"/>
<evidence type="ECO:0000256" key="1">
    <source>
        <dbReference type="ARBA" id="ARBA00023015"/>
    </source>
</evidence>
<name>A0AAJ0NGA0_STACA</name>
<dbReference type="SUPFAM" id="SSF46785">
    <property type="entry name" value="Winged helix' DNA-binding domain"/>
    <property type="match status" value="1"/>
</dbReference>
<evidence type="ECO:0000256" key="2">
    <source>
        <dbReference type="ARBA" id="ARBA00023125"/>
    </source>
</evidence>
<dbReference type="Proteomes" id="UP000033530">
    <property type="component" value="Unassembled WGS sequence"/>
</dbReference>
<protein>
    <submittedName>
        <fullName evidence="5">Transcriptional regulator</fullName>
    </submittedName>
</protein>
<dbReference type="GO" id="GO:0003677">
    <property type="term" value="F:DNA binding"/>
    <property type="evidence" value="ECO:0007669"/>
    <property type="project" value="UniProtKB-KW"/>
</dbReference>
<dbReference type="RefSeq" id="WP_015899965.1">
    <property type="nucleotide sequence ID" value="NZ_BKAO01000001.1"/>
</dbReference>
<evidence type="ECO:0000313" key="5">
    <source>
        <dbReference type="EMBL" id="KKB24374.1"/>
    </source>
</evidence>
<dbReference type="PROSITE" id="PS51118">
    <property type="entry name" value="HTH_HXLR"/>
    <property type="match status" value="1"/>
</dbReference>
<dbReference type="InterPro" id="IPR036388">
    <property type="entry name" value="WH-like_DNA-bd_sf"/>
</dbReference>
<keyword evidence="1" id="KW-0805">Transcription regulation</keyword>
<keyword evidence="3" id="KW-0804">Transcription</keyword>
<comment type="caution">
    <text evidence="5">The sequence shown here is derived from an EMBL/GenBank/DDBJ whole genome shotgun (WGS) entry which is preliminary data.</text>
</comment>
<dbReference type="EMBL" id="LAIU01000010">
    <property type="protein sequence ID" value="KKB24374.1"/>
    <property type="molecule type" value="Genomic_DNA"/>
</dbReference>
<reference evidence="5 6" key="1">
    <citation type="submission" date="2015-03" db="EMBL/GenBank/DDBJ databases">
        <title>Draft Genome Sequence of S. carnosus subsp. utilis LTH 7013, Isolated from South Tirolean Ham.</title>
        <authorList>
            <person name="Mueller A."/>
            <person name="Huptas C."/>
            <person name="Wenning M."/>
            <person name="Weiss A."/>
            <person name="Schmidt H."/>
        </authorList>
    </citation>
    <scope>NUCLEOTIDE SEQUENCE [LARGE SCALE GENOMIC DNA]</scope>
    <source>
        <strain evidence="5 6">LTH7013</strain>
    </source>
</reference>
<dbReference type="PANTHER" id="PTHR33204">
    <property type="entry name" value="TRANSCRIPTIONAL REGULATOR, MARR FAMILY"/>
    <property type="match status" value="1"/>
</dbReference>
<evidence type="ECO:0000313" key="6">
    <source>
        <dbReference type="Proteomes" id="UP000033530"/>
    </source>
</evidence>
<feature type="domain" description="HTH hxlR-type" evidence="4">
    <location>
        <begin position="12"/>
        <end position="111"/>
    </location>
</feature>
<proteinExistence type="predicted"/>
<organism evidence="5 6">
    <name type="scientific">Staphylococcus carnosus</name>
    <dbReference type="NCBI Taxonomy" id="1281"/>
    <lineage>
        <taxon>Bacteria</taxon>
        <taxon>Bacillati</taxon>
        <taxon>Bacillota</taxon>
        <taxon>Bacilli</taxon>
        <taxon>Bacillales</taxon>
        <taxon>Staphylococcaceae</taxon>
        <taxon>Staphylococcus</taxon>
    </lineage>
</organism>
<gene>
    <name evidence="5" type="ORF">VV61_11635</name>
</gene>
<evidence type="ECO:0000256" key="3">
    <source>
        <dbReference type="ARBA" id="ARBA00023163"/>
    </source>
</evidence>
<dbReference type="PANTHER" id="PTHR33204:SF29">
    <property type="entry name" value="TRANSCRIPTIONAL REGULATOR"/>
    <property type="match status" value="1"/>
</dbReference>
<sequence length="114" mass="13404">MLIEYDNKEFFTSKDLALSVIGGKWKIPIIFHLLESDILRLSEFEKKLPDINQRMLIRQLRELEKDQIIERVVYPVVPPKVEYKLTDIGKSLDTVVYAICDWGDEFLEFISQGK</sequence>
<dbReference type="InterPro" id="IPR036390">
    <property type="entry name" value="WH_DNA-bd_sf"/>
</dbReference>
<keyword evidence="2" id="KW-0238">DNA-binding</keyword>
<dbReference type="GeneID" id="93795650"/>
<evidence type="ECO:0000259" key="4">
    <source>
        <dbReference type="PROSITE" id="PS51118"/>
    </source>
</evidence>
<accession>A0AAJ0NGA0</accession>
<dbReference type="InterPro" id="IPR002577">
    <property type="entry name" value="HTH_HxlR"/>
</dbReference>
<dbReference type="Pfam" id="PF01638">
    <property type="entry name" value="HxlR"/>
    <property type="match status" value="1"/>
</dbReference>